<keyword evidence="2" id="KW-1185">Reference proteome</keyword>
<comment type="caution">
    <text evidence="1">The sequence shown here is derived from an EMBL/GenBank/DDBJ whole genome shotgun (WGS) entry which is preliminary data.</text>
</comment>
<protein>
    <recommendedName>
        <fullName evidence="3">Type VI secretion system lipoprotein TssJ</fullName>
    </recommendedName>
</protein>
<organism evidence="1 2">
    <name type="scientific">Fluctibacter halophilus</name>
    <dbReference type="NCBI Taxonomy" id="226011"/>
    <lineage>
        <taxon>Bacteria</taxon>
        <taxon>Pseudomonadati</taxon>
        <taxon>Pseudomonadota</taxon>
        <taxon>Gammaproteobacteria</taxon>
        <taxon>Alteromonadales</taxon>
        <taxon>Alteromonadaceae</taxon>
        <taxon>Fluctibacter</taxon>
    </lineage>
</organism>
<sequence>MSLLRVLLLCAITSVLLGCSALQAPWSRANGLERLSVQMAPSAQLRYALSVDVLFVYDQQVLDVIAPLNAQQWFESKAAFQSMYGQHLRTVQMQLVTGVRFNDITLPDNHHRALAVLAFANDPGNPNTKVILTEQQAPLLIFDGNELLLREQP</sequence>
<dbReference type="Proteomes" id="UP001520878">
    <property type="component" value="Unassembled WGS sequence"/>
</dbReference>
<dbReference type="PROSITE" id="PS51257">
    <property type="entry name" value="PROKAR_LIPOPROTEIN"/>
    <property type="match status" value="1"/>
</dbReference>
<evidence type="ECO:0008006" key="3">
    <source>
        <dbReference type="Google" id="ProtNLM"/>
    </source>
</evidence>
<dbReference type="RefSeq" id="WP_229156926.1">
    <property type="nucleotide sequence ID" value="NZ_JAJEWP010000001.1"/>
</dbReference>
<proteinExistence type="predicted"/>
<dbReference type="EMBL" id="JAJEWP010000001">
    <property type="protein sequence ID" value="MCC2615013.1"/>
    <property type="molecule type" value="Genomic_DNA"/>
</dbReference>
<accession>A0ABS8G3A9</accession>
<evidence type="ECO:0000313" key="2">
    <source>
        <dbReference type="Proteomes" id="UP001520878"/>
    </source>
</evidence>
<evidence type="ECO:0000313" key="1">
    <source>
        <dbReference type="EMBL" id="MCC2615013.1"/>
    </source>
</evidence>
<gene>
    <name evidence="1" type="ORF">LJ739_02000</name>
</gene>
<name>A0ABS8G3A9_9ALTE</name>
<reference evidence="1 2" key="1">
    <citation type="submission" date="2021-10" db="EMBL/GenBank/DDBJ databases">
        <title>Draft genome of Aestuariibacter halophilus JC2043.</title>
        <authorList>
            <person name="Emsley S.A."/>
            <person name="Pfannmuller K.M."/>
            <person name="Ushijima B."/>
            <person name="Saw J.H."/>
            <person name="Videau P."/>
        </authorList>
    </citation>
    <scope>NUCLEOTIDE SEQUENCE [LARGE SCALE GENOMIC DNA]</scope>
    <source>
        <strain evidence="1 2">JC2043</strain>
    </source>
</reference>